<protein>
    <submittedName>
        <fullName evidence="4">ANTAR domain-containing protein</fullName>
    </submittedName>
</protein>
<proteinExistence type="predicted"/>
<dbReference type="InterPro" id="IPR005561">
    <property type="entry name" value="ANTAR"/>
</dbReference>
<dbReference type="Pfam" id="PF08376">
    <property type="entry name" value="NIT"/>
    <property type="match status" value="1"/>
</dbReference>
<dbReference type="SMART" id="SM01012">
    <property type="entry name" value="ANTAR"/>
    <property type="match status" value="1"/>
</dbReference>
<keyword evidence="5" id="KW-1185">Reference proteome</keyword>
<dbReference type="InterPro" id="IPR010910">
    <property type="entry name" value="Nitrate/nitrite_sensing_bac"/>
</dbReference>
<dbReference type="InterPro" id="IPR013587">
    <property type="entry name" value="Nitrate/nitrite_sensing"/>
</dbReference>
<sequence length="438" mass="48993">MPQSQQRIEEFFLASKRSEIASLKQLMASCTQVTQVSNLIHELQRERGLSNVYLASGGTRLCDQRLAQLDSSRQAETEFRAGLDQLDLEAGPLAGRARLFNNLAHVLHGLDALPGLRQAVDKRALSAQESTQAYSRLMESLLGVIFEAADISDDPEITRQLVAMFNLMQGKEYAGQERAWTVSGIATGEFKAEHLERLTNLVEAQEHCFSTFREFALEPQLEAWKALQERPETHEFMRLRQVIARLEPGAGVPPDFSEVWYDLATRRIDAMQTLEQELAELLQRLSDERVQQASNELKNQRETLASLEKSLETPSSSPLTMLLDVNSPLPASGSSGSADWVRSLYGLVQQQAESLKQMSSELGAARQALSERKLLERAKGLLMQYQGLDEEQAFRTLQQSAMSQKKRLIDVAEKVIADVERVKAGAKGATRAPNRRKN</sequence>
<feature type="domain" description="ANTAR" evidence="3">
    <location>
        <begin position="355"/>
        <end position="416"/>
    </location>
</feature>
<dbReference type="RefSeq" id="WP_165900332.1">
    <property type="nucleotide sequence ID" value="NZ_SMFU01000010.1"/>
</dbReference>
<evidence type="ECO:0000313" key="5">
    <source>
        <dbReference type="Proteomes" id="UP000294546"/>
    </source>
</evidence>
<dbReference type="InterPro" id="IPR036388">
    <property type="entry name" value="WH-like_DNA-bd_sf"/>
</dbReference>
<comment type="caution">
    <text evidence="4">The sequence shown here is derived from an EMBL/GenBank/DDBJ whole genome shotgun (WGS) entry which is preliminary data.</text>
</comment>
<keyword evidence="1" id="KW-0175">Coiled coil</keyword>
<dbReference type="EMBL" id="SMFU01000010">
    <property type="protein sequence ID" value="TCK04872.1"/>
    <property type="molecule type" value="Genomic_DNA"/>
</dbReference>
<name>A0A4R1GKM0_9GAMM</name>
<evidence type="ECO:0000259" key="2">
    <source>
        <dbReference type="PROSITE" id="PS50906"/>
    </source>
</evidence>
<dbReference type="Proteomes" id="UP000294546">
    <property type="component" value="Unassembled WGS sequence"/>
</dbReference>
<dbReference type="Pfam" id="PF03861">
    <property type="entry name" value="ANTAR"/>
    <property type="match status" value="1"/>
</dbReference>
<dbReference type="SUPFAM" id="SSF52172">
    <property type="entry name" value="CheY-like"/>
    <property type="match status" value="1"/>
</dbReference>
<evidence type="ECO:0000313" key="4">
    <source>
        <dbReference type="EMBL" id="TCK04872.1"/>
    </source>
</evidence>
<feature type="coiled-coil region" evidence="1">
    <location>
        <begin position="264"/>
        <end position="310"/>
    </location>
</feature>
<dbReference type="PROSITE" id="PS50921">
    <property type="entry name" value="ANTAR"/>
    <property type="match status" value="1"/>
</dbReference>
<reference evidence="4 5" key="1">
    <citation type="submission" date="2019-03" db="EMBL/GenBank/DDBJ databases">
        <title>Genomic Encyclopedia of Archaeal and Bacterial Type Strains, Phase II (KMG-II): from individual species to whole genera.</title>
        <authorList>
            <person name="Goeker M."/>
        </authorList>
    </citation>
    <scope>NUCLEOTIDE SEQUENCE [LARGE SCALE GENOMIC DNA]</scope>
    <source>
        <strain evidence="4 5">DSM 27697</strain>
    </source>
</reference>
<dbReference type="InterPro" id="IPR011006">
    <property type="entry name" value="CheY-like_superfamily"/>
</dbReference>
<dbReference type="GO" id="GO:0003723">
    <property type="term" value="F:RNA binding"/>
    <property type="evidence" value="ECO:0007669"/>
    <property type="project" value="InterPro"/>
</dbReference>
<feature type="domain" description="NIT" evidence="2">
    <location>
        <begin position="34"/>
        <end position="289"/>
    </location>
</feature>
<evidence type="ECO:0000256" key="1">
    <source>
        <dbReference type="SAM" id="Coils"/>
    </source>
</evidence>
<dbReference type="AlphaFoldDB" id="A0A4R1GKM0"/>
<accession>A0A4R1GKM0</accession>
<gene>
    <name evidence="4" type="ORF">CLV83_3321</name>
</gene>
<organism evidence="4 5">
    <name type="scientific">Marinobacterium mangrovicola</name>
    <dbReference type="NCBI Taxonomy" id="1476959"/>
    <lineage>
        <taxon>Bacteria</taxon>
        <taxon>Pseudomonadati</taxon>
        <taxon>Pseudomonadota</taxon>
        <taxon>Gammaproteobacteria</taxon>
        <taxon>Oceanospirillales</taxon>
        <taxon>Oceanospirillaceae</taxon>
        <taxon>Marinobacterium</taxon>
    </lineage>
</organism>
<dbReference type="PROSITE" id="PS50906">
    <property type="entry name" value="NIT"/>
    <property type="match status" value="1"/>
</dbReference>
<evidence type="ECO:0000259" key="3">
    <source>
        <dbReference type="PROSITE" id="PS50921"/>
    </source>
</evidence>
<dbReference type="Gene3D" id="1.10.10.10">
    <property type="entry name" value="Winged helix-like DNA-binding domain superfamily/Winged helix DNA-binding domain"/>
    <property type="match status" value="1"/>
</dbReference>